<dbReference type="AlphaFoldDB" id="A0A183ID26"/>
<dbReference type="WBParaSite" id="SBAD_0000159101-mRNA-1">
    <property type="protein sequence ID" value="SBAD_0000159101-mRNA-1"/>
    <property type="gene ID" value="SBAD_0000159101"/>
</dbReference>
<organism evidence="4">
    <name type="scientific">Soboliphyme baturini</name>
    <dbReference type="NCBI Taxonomy" id="241478"/>
    <lineage>
        <taxon>Eukaryota</taxon>
        <taxon>Metazoa</taxon>
        <taxon>Ecdysozoa</taxon>
        <taxon>Nematoda</taxon>
        <taxon>Enoplea</taxon>
        <taxon>Dorylaimia</taxon>
        <taxon>Dioctophymatida</taxon>
        <taxon>Dioctophymatoidea</taxon>
        <taxon>Soboliphymatidae</taxon>
        <taxon>Soboliphyme</taxon>
    </lineage>
</organism>
<dbReference type="EMBL" id="UZAM01006851">
    <property type="protein sequence ID" value="VDO94601.1"/>
    <property type="molecule type" value="Genomic_DNA"/>
</dbReference>
<accession>A0A183ID26</accession>
<protein>
    <submittedName>
        <fullName evidence="4">Carm_PH domain-containing protein</fullName>
    </submittedName>
</protein>
<proteinExistence type="predicted"/>
<name>A0A183ID26_9BILA</name>
<gene>
    <name evidence="2" type="ORF">SBAD_LOCUS1520</name>
</gene>
<evidence type="ECO:0000313" key="3">
    <source>
        <dbReference type="Proteomes" id="UP000270296"/>
    </source>
</evidence>
<dbReference type="Gene3D" id="2.30.29.30">
    <property type="entry name" value="Pleckstrin-homology domain (PH domain)/Phosphotyrosine-binding domain (PTB)"/>
    <property type="match status" value="1"/>
</dbReference>
<keyword evidence="3" id="KW-1185">Reference proteome</keyword>
<reference evidence="4" key="1">
    <citation type="submission" date="2016-06" db="UniProtKB">
        <authorList>
            <consortium name="WormBaseParasite"/>
        </authorList>
    </citation>
    <scope>IDENTIFICATION</scope>
</reference>
<feature type="domain" description="CARMIL pleckstrin homology" evidence="1">
    <location>
        <begin position="48"/>
        <end position="144"/>
    </location>
</feature>
<dbReference type="InterPro" id="IPR011993">
    <property type="entry name" value="PH-like_dom_sf"/>
</dbReference>
<dbReference type="InterPro" id="IPR041245">
    <property type="entry name" value="CARMIL_PH"/>
</dbReference>
<dbReference type="Pfam" id="PF17888">
    <property type="entry name" value="Carm_PH"/>
    <property type="match status" value="1"/>
</dbReference>
<evidence type="ECO:0000313" key="4">
    <source>
        <dbReference type="WBParaSite" id="SBAD_0000159101-mRNA-1"/>
    </source>
</evidence>
<sequence>MTSATSIVEAAVSARIMGAGDDSRTYHDVISTIRGNCKQILGAKFWNISFICPVDASWKNEKPDSKIFILSKFRLFVLSYKSAGRTQIEHCHNILALTEIFLPDKHEILLDFSGRKLHMRTCDHEISAADILMKILQAYKHYFPKCDLR</sequence>
<evidence type="ECO:0000259" key="1">
    <source>
        <dbReference type="Pfam" id="PF17888"/>
    </source>
</evidence>
<dbReference type="Proteomes" id="UP000270296">
    <property type="component" value="Unassembled WGS sequence"/>
</dbReference>
<evidence type="ECO:0000313" key="2">
    <source>
        <dbReference type="EMBL" id="VDO94601.1"/>
    </source>
</evidence>
<reference evidence="2 3" key="2">
    <citation type="submission" date="2018-11" db="EMBL/GenBank/DDBJ databases">
        <authorList>
            <consortium name="Pathogen Informatics"/>
        </authorList>
    </citation>
    <scope>NUCLEOTIDE SEQUENCE [LARGE SCALE GENOMIC DNA]</scope>
</reference>
<dbReference type="OrthoDB" id="18598at2759"/>